<sequence length="122" mass="13715">MNLREWYERPSGGRHAWLARVLKAVAVLLAAGVVVMLAWGGTLAIRGGMSRLIPMESVPRTVEHAVVVRDAATGRYLLYTEIEVKPEDLVLLPDERVFRIERVHLGTAWARYVGRRAEVLGR</sequence>
<keyword evidence="1" id="KW-0812">Transmembrane</keyword>
<keyword evidence="1" id="KW-1133">Transmembrane helix</keyword>
<keyword evidence="1" id="KW-0472">Membrane</keyword>
<feature type="transmembrane region" description="Helical" evidence="1">
    <location>
        <begin position="20"/>
        <end position="45"/>
    </location>
</feature>
<accession>A0ABZ1BY80</accession>
<reference evidence="2 3" key="1">
    <citation type="journal article" date="2024" name="Front. Microbiol.">
        <title>Novel thermophilic genera Geochorda gen. nov. and Carboxydochorda gen. nov. from the deep terrestrial subsurface reveal the ecophysiological diversity in the class Limnochordia.</title>
        <authorList>
            <person name="Karnachuk O.V."/>
            <person name="Lukina A.P."/>
            <person name="Avakyan M.R."/>
            <person name="Kadnikov V.V."/>
            <person name="Begmatov S."/>
            <person name="Beletsky A.V."/>
            <person name="Vlasova K.G."/>
            <person name="Novikov A.A."/>
            <person name="Shcherbakova V.A."/>
            <person name="Mardanov A.V."/>
            <person name="Ravin N.V."/>
        </authorList>
    </citation>
    <scope>NUCLEOTIDE SEQUENCE [LARGE SCALE GENOMIC DNA]</scope>
    <source>
        <strain evidence="2 3">L945</strain>
    </source>
</reference>
<dbReference type="EMBL" id="CP141615">
    <property type="protein sequence ID" value="WRP17770.1"/>
    <property type="molecule type" value="Genomic_DNA"/>
</dbReference>
<organism evidence="2 3">
    <name type="scientific">Carboxydichorda subterranea</name>
    <dbReference type="NCBI Taxonomy" id="3109565"/>
    <lineage>
        <taxon>Bacteria</taxon>
        <taxon>Bacillati</taxon>
        <taxon>Bacillota</taxon>
        <taxon>Limnochordia</taxon>
        <taxon>Limnochordales</taxon>
        <taxon>Geochordaceae</taxon>
        <taxon>Carboxydichorda</taxon>
    </lineage>
</organism>
<dbReference type="RefSeq" id="WP_324717040.1">
    <property type="nucleotide sequence ID" value="NZ_CP141615.1"/>
</dbReference>
<evidence type="ECO:0000313" key="3">
    <source>
        <dbReference type="Proteomes" id="UP001332192"/>
    </source>
</evidence>
<gene>
    <name evidence="2" type="ORF">U7230_01805</name>
</gene>
<evidence type="ECO:0000256" key="1">
    <source>
        <dbReference type="SAM" id="Phobius"/>
    </source>
</evidence>
<keyword evidence="3" id="KW-1185">Reference proteome</keyword>
<evidence type="ECO:0000313" key="2">
    <source>
        <dbReference type="EMBL" id="WRP17770.1"/>
    </source>
</evidence>
<proteinExistence type="predicted"/>
<name>A0ABZ1BY80_9FIRM</name>
<dbReference type="Proteomes" id="UP001332192">
    <property type="component" value="Chromosome"/>
</dbReference>
<protein>
    <submittedName>
        <fullName evidence="2">Uncharacterized protein</fullName>
    </submittedName>
</protein>